<proteinExistence type="inferred from homology"/>
<dbReference type="GO" id="GO:0009099">
    <property type="term" value="P:L-valine biosynthetic process"/>
    <property type="evidence" value="ECO:0007669"/>
    <property type="project" value="TreeGrafter"/>
</dbReference>
<dbReference type="GO" id="GO:0050660">
    <property type="term" value="F:flavin adenine dinucleotide binding"/>
    <property type="evidence" value="ECO:0007669"/>
    <property type="project" value="TreeGrafter"/>
</dbReference>
<dbReference type="EMBL" id="CP000360">
    <property type="protein sequence ID" value="ABF41844.1"/>
    <property type="molecule type" value="Genomic_DNA"/>
</dbReference>
<organism evidence="7 8">
    <name type="scientific">Koribacter versatilis (strain Ellin345)</name>
    <dbReference type="NCBI Taxonomy" id="204669"/>
    <lineage>
        <taxon>Bacteria</taxon>
        <taxon>Pseudomonadati</taxon>
        <taxon>Acidobacteriota</taxon>
        <taxon>Terriglobia</taxon>
        <taxon>Terriglobales</taxon>
        <taxon>Candidatus Korobacteraceae</taxon>
        <taxon>Candidatus Korobacter</taxon>
    </lineage>
</organism>
<dbReference type="GO" id="GO:0030976">
    <property type="term" value="F:thiamine pyrophosphate binding"/>
    <property type="evidence" value="ECO:0007669"/>
    <property type="project" value="InterPro"/>
</dbReference>
<dbReference type="GO" id="GO:0003984">
    <property type="term" value="F:acetolactate synthase activity"/>
    <property type="evidence" value="ECO:0007669"/>
    <property type="project" value="TreeGrafter"/>
</dbReference>
<dbReference type="Pfam" id="PF02776">
    <property type="entry name" value="TPP_enzyme_N"/>
    <property type="match status" value="1"/>
</dbReference>
<keyword evidence="8" id="KW-1185">Reference proteome</keyword>
<dbReference type="KEGG" id="aba:Acid345_2843"/>
<feature type="domain" description="Thiamine pyrophosphate enzyme TPP-binding" evidence="5">
    <location>
        <begin position="416"/>
        <end position="560"/>
    </location>
</feature>
<protein>
    <submittedName>
        <fullName evidence="7">Thiamine pyrophosphate enzyme-like TPP bindin</fullName>
    </submittedName>
</protein>
<evidence type="ECO:0000313" key="8">
    <source>
        <dbReference type="Proteomes" id="UP000002432"/>
    </source>
</evidence>
<evidence type="ECO:0000313" key="7">
    <source>
        <dbReference type="EMBL" id="ABF41844.1"/>
    </source>
</evidence>
<feature type="domain" description="Thiamine pyrophosphate enzyme N-terminal TPP-binding" evidence="6">
    <location>
        <begin position="11"/>
        <end position="129"/>
    </location>
</feature>
<dbReference type="RefSeq" id="WP_011523645.1">
    <property type="nucleotide sequence ID" value="NC_008009.1"/>
</dbReference>
<dbReference type="PANTHER" id="PTHR18968:SF142">
    <property type="entry name" value="ACETOLACTATE SYNTHASE"/>
    <property type="match status" value="1"/>
</dbReference>
<dbReference type="PANTHER" id="PTHR18968">
    <property type="entry name" value="THIAMINE PYROPHOSPHATE ENZYMES"/>
    <property type="match status" value="1"/>
</dbReference>
<dbReference type="GO" id="GO:0005948">
    <property type="term" value="C:acetolactate synthase complex"/>
    <property type="evidence" value="ECO:0007669"/>
    <property type="project" value="TreeGrafter"/>
</dbReference>
<dbReference type="SUPFAM" id="SSF52518">
    <property type="entry name" value="Thiamin diphosphate-binding fold (THDP-binding)"/>
    <property type="match status" value="2"/>
</dbReference>
<dbReference type="Gene3D" id="3.40.50.1220">
    <property type="entry name" value="TPP-binding domain"/>
    <property type="match status" value="1"/>
</dbReference>
<sequence length="593" mass="64183">MSQPYVSETRNIASYAVDLVAALGSDTVFSLTGGMAMFMNRAVATHKRLKPVYCQHEQACVAAAEGYTKAADFRRAGFALITAGPGVSNSVTSLLSAYGDSAPVIVLAGQIKTDDIDRFGTRAHGIQEVPSQALITPCVKKFARVDPLNYRKQLVETLAEAFAGRPGPVFIEIPLDVQGAPIEYSVETIVADQAEIEKRIIASRDAQQSLARISDALGELLKAKRPLLYVGNGCRIAGVEEAARTLISRYDLPAVFSWLSFDILASQDKHWFGCPGGLAPIYSNEVLARADVILFLGARLDLGTTAFQRHAFGDQARRLFIDIDPAELAKFAGFPNTKCIEADLHALPIAVEQHATTNSAAGEGWLQWCIARRDQYLPEERERLQSTEMTVFGVAELLSRWSDGKVFVPASSGYAEETFSRFFAPGQGTRFFNGASLGSMGLGLAHSIGASFGSPRRVIGLEADGGLMLNVQELATLSHYAPKGHVLFVLNNGGYESIRASQSRYFGAVSGVDGETGLFIPDLAKIAEAFQLRYLRVDSLAALDELLPKLDPNDPPILVDLCVARFENRGPSVKTKIGEDGKPYTTPLAELSW</sequence>
<evidence type="ECO:0000259" key="6">
    <source>
        <dbReference type="Pfam" id="PF02776"/>
    </source>
</evidence>
<dbReference type="CDD" id="cd00568">
    <property type="entry name" value="TPP_enzymes"/>
    <property type="match status" value="1"/>
</dbReference>
<evidence type="ECO:0000259" key="5">
    <source>
        <dbReference type="Pfam" id="PF02775"/>
    </source>
</evidence>
<dbReference type="InterPro" id="IPR029061">
    <property type="entry name" value="THDP-binding"/>
</dbReference>
<dbReference type="SUPFAM" id="SSF52467">
    <property type="entry name" value="DHS-like NAD/FAD-binding domain"/>
    <property type="match status" value="1"/>
</dbReference>
<dbReference type="Pfam" id="PF00205">
    <property type="entry name" value="TPP_enzyme_M"/>
    <property type="match status" value="1"/>
</dbReference>
<feature type="domain" description="Thiamine pyrophosphate enzyme central" evidence="4">
    <location>
        <begin position="213"/>
        <end position="330"/>
    </location>
</feature>
<dbReference type="eggNOG" id="COG0028">
    <property type="taxonomic scope" value="Bacteria"/>
</dbReference>
<keyword evidence="2 3" id="KW-0786">Thiamine pyrophosphate</keyword>
<comment type="similarity">
    <text evidence="1 3">Belongs to the TPP enzyme family.</text>
</comment>
<evidence type="ECO:0000256" key="3">
    <source>
        <dbReference type="RuleBase" id="RU362132"/>
    </source>
</evidence>
<evidence type="ECO:0000256" key="1">
    <source>
        <dbReference type="ARBA" id="ARBA00007812"/>
    </source>
</evidence>
<dbReference type="AlphaFoldDB" id="Q1IMQ6"/>
<dbReference type="HOGENOM" id="CLU_013748_1_3_0"/>
<evidence type="ECO:0000259" key="4">
    <source>
        <dbReference type="Pfam" id="PF00205"/>
    </source>
</evidence>
<dbReference type="InterPro" id="IPR012000">
    <property type="entry name" value="Thiamin_PyroP_enz_cen_dom"/>
</dbReference>
<dbReference type="GO" id="GO:0009097">
    <property type="term" value="P:isoleucine biosynthetic process"/>
    <property type="evidence" value="ECO:0007669"/>
    <property type="project" value="TreeGrafter"/>
</dbReference>
<dbReference type="InterPro" id="IPR045229">
    <property type="entry name" value="TPP_enz"/>
</dbReference>
<dbReference type="Proteomes" id="UP000002432">
    <property type="component" value="Chromosome"/>
</dbReference>
<accession>Q1IMQ6</accession>
<dbReference type="STRING" id="204669.Acid345_2843"/>
<dbReference type="GO" id="GO:0000287">
    <property type="term" value="F:magnesium ion binding"/>
    <property type="evidence" value="ECO:0007669"/>
    <property type="project" value="InterPro"/>
</dbReference>
<evidence type="ECO:0000256" key="2">
    <source>
        <dbReference type="ARBA" id="ARBA00023052"/>
    </source>
</evidence>
<dbReference type="CDD" id="cd07035">
    <property type="entry name" value="TPP_PYR_POX_like"/>
    <property type="match status" value="1"/>
</dbReference>
<dbReference type="InterPro" id="IPR029035">
    <property type="entry name" value="DHS-like_NAD/FAD-binding_dom"/>
</dbReference>
<name>Q1IMQ6_KORVE</name>
<dbReference type="Pfam" id="PF02775">
    <property type="entry name" value="TPP_enzyme_C"/>
    <property type="match status" value="1"/>
</dbReference>
<reference evidence="7 8" key="1">
    <citation type="journal article" date="2009" name="Appl. Environ. Microbiol.">
        <title>Three genomes from the phylum Acidobacteria provide insight into the lifestyles of these microorganisms in soils.</title>
        <authorList>
            <person name="Ward N.L."/>
            <person name="Challacombe J.F."/>
            <person name="Janssen P.H."/>
            <person name="Henrissat B."/>
            <person name="Coutinho P.M."/>
            <person name="Wu M."/>
            <person name="Xie G."/>
            <person name="Haft D.H."/>
            <person name="Sait M."/>
            <person name="Badger J."/>
            <person name="Barabote R.D."/>
            <person name="Bradley B."/>
            <person name="Brettin T.S."/>
            <person name="Brinkac L.M."/>
            <person name="Bruce D."/>
            <person name="Creasy T."/>
            <person name="Daugherty S.C."/>
            <person name="Davidsen T.M."/>
            <person name="DeBoy R.T."/>
            <person name="Detter J.C."/>
            <person name="Dodson R.J."/>
            <person name="Durkin A.S."/>
            <person name="Ganapathy A."/>
            <person name="Gwinn-Giglio M."/>
            <person name="Han C.S."/>
            <person name="Khouri H."/>
            <person name="Kiss H."/>
            <person name="Kothari S.P."/>
            <person name="Madupu R."/>
            <person name="Nelson K.E."/>
            <person name="Nelson W.C."/>
            <person name="Paulsen I."/>
            <person name="Penn K."/>
            <person name="Ren Q."/>
            <person name="Rosovitz M.J."/>
            <person name="Selengut J.D."/>
            <person name="Shrivastava S."/>
            <person name="Sullivan S.A."/>
            <person name="Tapia R."/>
            <person name="Thompson L.S."/>
            <person name="Watkins K.L."/>
            <person name="Yang Q."/>
            <person name="Yu C."/>
            <person name="Zafar N."/>
            <person name="Zhou L."/>
            <person name="Kuske C.R."/>
        </authorList>
    </citation>
    <scope>NUCLEOTIDE SEQUENCE [LARGE SCALE GENOMIC DNA]</scope>
    <source>
        <strain evidence="7 8">Ellin345</strain>
    </source>
</reference>
<dbReference type="EnsemblBacteria" id="ABF41844">
    <property type="protein sequence ID" value="ABF41844"/>
    <property type="gene ID" value="Acid345_2843"/>
</dbReference>
<dbReference type="InterPro" id="IPR012001">
    <property type="entry name" value="Thiamin_PyroP_enz_TPP-bd_dom"/>
</dbReference>
<dbReference type="Gene3D" id="3.40.50.970">
    <property type="match status" value="2"/>
</dbReference>
<gene>
    <name evidence="7" type="ordered locus">Acid345_2843</name>
</gene>
<dbReference type="InterPro" id="IPR011766">
    <property type="entry name" value="TPP_enzyme_TPP-bd"/>
</dbReference>